<sequence length="708" mass="81776">MMSCPEEAVCPFGARSKSHEECDSLQSYTLAQLCFKEKHYSSAIGHLSQYLSMKPDDYKAHKLLGDINKCEDDTDGALIAYKRSLYFKKDQPDVLISICELYCERDYVPENDLKGWIEILTSCHPNHPVIAKLKVKLVVARVKLISEIIERMKKGSEDQLLIMKLLHRLLDQASHFSLSPSLSLSITDCIEESYSFFKRFRFLCHYKTYRNNVELLRLLIHYLEKLLAMISSDAAEEGFLMIEVSVSLLEILIESFNVEMANEVKQRTTSQRLELYLIKYDCILYNLTKMVNIHKLLSREILVELKSNCYFLFSQFFFTFCLNKFDLGMTCLFASLNTQPLDMKLFKELPKSQYAKMDRWYHKGAARLSTSVRQLQLLLKKKNKNVIISCVKKSTDELAIALHKLSPSFDSRSSFLALDDTLMSLNPKLLTRKYETIIALVAVCDYTYINEYSEAFSALVWLSLVYKSQLIMVPPFDWLAGLFPELNVSTFSLLTSDSSSLCRYDIEAFLILSVSLFTRDLKTNDLCSLLVDKWLSWPLIILPDHYNTLYDNMRRLHHNNMSISEQLLIQKSISSFLAEFHCCRPYVPHVNQVLTIARHFKDKADLLTSTDNESESIDELIEWSLHYWSVLLNRYMPTETQTGHAPETQGAPQNVMSAEEKDECHLSMGECFVHKNYFPLALSFLELVPTAQSGHLIYQIRKILAEPD</sequence>
<proteinExistence type="predicted"/>
<organism evidence="1">
    <name type="scientific">Amphimedon queenslandica</name>
    <name type="common">Sponge</name>
    <dbReference type="NCBI Taxonomy" id="400682"/>
    <lineage>
        <taxon>Eukaryota</taxon>
        <taxon>Metazoa</taxon>
        <taxon>Porifera</taxon>
        <taxon>Demospongiae</taxon>
        <taxon>Heteroscleromorpha</taxon>
        <taxon>Haplosclerida</taxon>
        <taxon>Niphatidae</taxon>
        <taxon>Amphimedon</taxon>
    </lineage>
</organism>
<name>A0A1X7UCX4_AMPQE</name>
<reference evidence="1" key="2">
    <citation type="submission" date="2017-05" db="UniProtKB">
        <authorList>
            <consortium name="EnsemblMetazoa"/>
        </authorList>
    </citation>
    <scope>IDENTIFICATION</scope>
</reference>
<dbReference type="AlphaFoldDB" id="A0A1X7UCX4"/>
<evidence type="ECO:0000313" key="2">
    <source>
        <dbReference type="Proteomes" id="UP000007879"/>
    </source>
</evidence>
<dbReference type="KEGG" id="aqu:109583864"/>
<keyword evidence="2" id="KW-1185">Reference proteome</keyword>
<protein>
    <submittedName>
        <fullName evidence="1">Uncharacterized protein</fullName>
    </submittedName>
</protein>
<reference evidence="2" key="1">
    <citation type="journal article" date="2010" name="Nature">
        <title>The Amphimedon queenslandica genome and the evolution of animal complexity.</title>
        <authorList>
            <person name="Srivastava M."/>
            <person name="Simakov O."/>
            <person name="Chapman J."/>
            <person name="Fahey B."/>
            <person name="Gauthier M.E."/>
            <person name="Mitros T."/>
            <person name="Richards G.S."/>
            <person name="Conaco C."/>
            <person name="Dacre M."/>
            <person name="Hellsten U."/>
            <person name="Larroux C."/>
            <person name="Putnam N.H."/>
            <person name="Stanke M."/>
            <person name="Adamska M."/>
            <person name="Darling A."/>
            <person name="Degnan S.M."/>
            <person name="Oakley T.H."/>
            <person name="Plachetzki D.C."/>
            <person name="Zhai Y."/>
            <person name="Adamski M."/>
            <person name="Calcino A."/>
            <person name="Cummins S.F."/>
            <person name="Goodstein D.M."/>
            <person name="Harris C."/>
            <person name="Jackson D.J."/>
            <person name="Leys S.P."/>
            <person name="Shu S."/>
            <person name="Woodcroft B.J."/>
            <person name="Vervoort M."/>
            <person name="Kosik K.S."/>
            <person name="Manning G."/>
            <person name="Degnan B.M."/>
            <person name="Rokhsar D.S."/>
        </authorList>
    </citation>
    <scope>NUCLEOTIDE SEQUENCE [LARGE SCALE GENOMIC DNA]</scope>
</reference>
<dbReference type="InParanoid" id="A0A1X7UCX4"/>
<gene>
    <name evidence="1" type="primary">109583864</name>
</gene>
<dbReference type="eggNOG" id="KOG0864">
    <property type="taxonomic scope" value="Eukaryota"/>
</dbReference>
<dbReference type="SUPFAM" id="SSF48452">
    <property type="entry name" value="TPR-like"/>
    <property type="match status" value="1"/>
</dbReference>
<dbReference type="OrthoDB" id="2357150at2759"/>
<dbReference type="STRING" id="400682.A0A1X7UCX4"/>
<dbReference type="EnsemblMetazoa" id="XM_019999366.1">
    <property type="protein sequence ID" value="XP_019854925.1"/>
    <property type="gene ID" value="LOC109583864"/>
</dbReference>
<evidence type="ECO:0000313" key="1">
    <source>
        <dbReference type="EnsemblMetazoa" id="Aqu2.1.25804_001"/>
    </source>
</evidence>
<dbReference type="Gene3D" id="1.25.40.10">
    <property type="entry name" value="Tetratricopeptide repeat domain"/>
    <property type="match status" value="1"/>
</dbReference>
<dbReference type="EnsemblMetazoa" id="Aqu2.1.25804_001">
    <property type="protein sequence ID" value="Aqu2.1.25804_001"/>
    <property type="gene ID" value="Aqu2.1.25804"/>
</dbReference>
<dbReference type="Proteomes" id="UP000007879">
    <property type="component" value="Unassembled WGS sequence"/>
</dbReference>
<accession>A0A1X7UCX4</accession>
<dbReference type="InterPro" id="IPR011990">
    <property type="entry name" value="TPR-like_helical_dom_sf"/>
</dbReference>